<keyword evidence="8" id="KW-1185">Reference proteome</keyword>
<evidence type="ECO:0000256" key="4">
    <source>
        <dbReference type="ARBA" id="ARBA00022786"/>
    </source>
</evidence>
<dbReference type="Gene3D" id="1.25.10.10">
    <property type="entry name" value="Leucine-rich Repeat Variant"/>
    <property type="match status" value="1"/>
</dbReference>
<dbReference type="EC" id="2.3.2.27" evidence="5"/>
<dbReference type="PROSITE" id="PS51698">
    <property type="entry name" value="U_BOX"/>
    <property type="match status" value="1"/>
</dbReference>
<accession>A0AAD3P2U7</accession>
<dbReference type="SUPFAM" id="SSF48371">
    <property type="entry name" value="ARM repeat"/>
    <property type="match status" value="1"/>
</dbReference>
<dbReference type="SMART" id="SM00504">
    <property type="entry name" value="Ubox"/>
    <property type="match status" value="1"/>
</dbReference>
<dbReference type="InterPro" id="IPR011989">
    <property type="entry name" value="ARM-like"/>
</dbReference>
<dbReference type="GO" id="GO:0061630">
    <property type="term" value="F:ubiquitin protein ligase activity"/>
    <property type="evidence" value="ECO:0007669"/>
    <property type="project" value="UniProtKB-UniRule"/>
</dbReference>
<name>A0AAD3P2U7_NEPGR</name>
<dbReference type="GO" id="GO:0016567">
    <property type="term" value="P:protein ubiquitination"/>
    <property type="evidence" value="ECO:0007669"/>
    <property type="project" value="UniProtKB-UniRule"/>
</dbReference>
<dbReference type="InterPro" id="IPR045185">
    <property type="entry name" value="PUB22/23/24-like"/>
</dbReference>
<evidence type="ECO:0000256" key="5">
    <source>
        <dbReference type="RuleBase" id="RU369093"/>
    </source>
</evidence>
<dbReference type="InterPro" id="IPR058678">
    <property type="entry name" value="ARM_PUB"/>
</dbReference>
<dbReference type="CDD" id="cd16664">
    <property type="entry name" value="RING-Ubox_PUB"/>
    <property type="match status" value="1"/>
</dbReference>
<feature type="domain" description="U-box" evidence="6">
    <location>
        <begin position="5"/>
        <end position="81"/>
    </location>
</feature>
<comment type="pathway">
    <text evidence="2 5">Protein modification; protein ubiquitination.</text>
</comment>
<dbReference type="AlphaFoldDB" id="A0AAD3P2U7"/>
<dbReference type="PANTHER" id="PTHR22849">
    <property type="entry name" value="WDSAM1 PROTEIN"/>
    <property type="match status" value="1"/>
</dbReference>
<organism evidence="7 8">
    <name type="scientific">Nepenthes gracilis</name>
    <name type="common">Slender pitcher plant</name>
    <dbReference type="NCBI Taxonomy" id="150966"/>
    <lineage>
        <taxon>Eukaryota</taxon>
        <taxon>Viridiplantae</taxon>
        <taxon>Streptophyta</taxon>
        <taxon>Embryophyta</taxon>
        <taxon>Tracheophyta</taxon>
        <taxon>Spermatophyta</taxon>
        <taxon>Magnoliopsida</taxon>
        <taxon>eudicotyledons</taxon>
        <taxon>Gunneridae</taxon>
        <taxon>Pentapetalae</taxon>
        <taxon>Caryophyllales</taxon>
        <taxon>Nepenthaceae</taxon>
        <taxon>Nepenthes</taxon>
    </lineage>
</organism>
<dbReference type="Proteomes" id="UP001279734">
    <property type="component" value="Unassembled WGS sequence"/>
</dbReference>
<dbReference type="PANTHER" id="PTHR22849:SF128">
    <property type="entry name" value="U-BOX DOMAIN-CONTAINING PROTEIN"/>
    <property type="match status" value="1"/>
</dbReference>
<evidence type="ECO:0000313" key="7">
    <source>
        <dbReference type="EMBL" id="GMG98405.1"/>
    </source>
</evidence>
<evidence type="ECO:0000256" key="3">
    <source>
        <dbReference type="ARBA" id="ARBA00022679"/>
    </source>
</evidence>
<comment type="catalytic activity">
    <reaction evidence="1 5">
        <text>S-ubiquitinyl-[E2 ubiquitin-conjugating enzyme]-L-cysteine + [acceptor protein]-L-lysine = [E2 ubiquitin-conjugating enzyme]-L-cysteine + N(6)-ubiquitinyl-[acceptor protein]-L-lysine.</text>
        <dbReference type="EC" id="2.3.2.27"/>
    </reaction>
</comment>
<dbReference type="InterPro" id="IPR045210">
    <property type="entry name" value="RING-Ubox_PUB"/>
</dbReference>
<evidence type="ECO:0000259" key="6">
    <source>
        <dbReference type="PROSITE" id="PS51698"/>
    </source>
</evidence>
<dbReference type="Pfam" id="PF04564">
    <property type="entry name" value="U-box"/>
    <property type="match status" value="1"/>
</dbReference>
<evidence type="ECO:0000256" key="1">
    <source>
        <dbReference type="ARBA" id="ARBA00000900"/>
    </source>
</evidence>
<gene>
    <name evidence="7" type="ORF">Nepgr_000245</name>
</gene>
<evidence type="ECO:0000313" key="8">
    <source>
        <dbReference type="Proteomes" id="UP001279734"/>
    </source>
</evidence>
<comment type="caution">
    <text evidence="7">The sequence shown here is derived from an EMBL/GenBank/DDBJ whole genome shotgun (WGS) entry which is preliminary data.</text>
</comment>
<dbReference type="InterPro" id="IPR003613">
    <property type="entry name" value="Ubox_domain"/>
</dbReference>
<keyword evidence="4 5" id="KW-0833">Ubl conjugation pathway</keyword>
<evidence type="ECO:0000256" key="2">
    <source>
        <dbReference type="ARBA" id="ARBA00004906"/>
    </source>
</evidence>
<proteinExistence type="predicted"/>
<reference evidence="7" key="1">
    <citation type="submission" date="2023-05" db="EMBL/GenBank/DDBJ databases">
        <title>Nepenthes gracilis genome sequencing.</title>
        <authorList>
            <person name="Fukushima K."/>
        </authorList>
    </citation>
    <scope>NUCLEOTIDE SEQUENCE</scope>
    <source>
        <strain evidence="7">SING2019-196</strain>
    </source>
</reference>
<comment type="function">
    <text evidence="5">Functions as an E3 ubiquitin ligase.</text>
</comment>
<protein>
    <recommendedName>
        <fullName evidence="5 6">U-box domain-containing protein</fullName>
        <ecNumber evidence="5">2.3.2.27</ecNumber>
    </recommendedName>
    <alternativeName>
        <fullName evidence="5">RING-type E3 ubiquitin transferase PUB</fullName>
    </alternativeName>
</protein>
<dbReference type="InterPro" id="IPR013083">
    <property type="entry name" value="Znf_RING/FYVE/PHD"/>
</dbReference>
<dbReference type="Pfam" id="PF25598">
    <property type="entry name" value="ARM_PUB"/>
    <property type="match status" value="1"/>
</dbReference>
<dbReference type="EMBL" id="BSYO01000001">
    <property type="protein sequence ID" value="GMG98405.1"/>
    <property type="molecule type" value="Genomic_DNA"/>
</dbReference>
<dbReference type="Gene3D" id="3.30.40.10">
    <property type="entry name" value="Zinc/RING finger domain, C3HC4 (zinc finger)"/>
    <property type="match status" value="1"/>
</dbReference>
<sequence>MEEVEVPQFFICPISLQIMKDPVTTISGITYDRQSIEQWLLTADESVCPVTKQPLPRDSDLTPNHTLRRLIQGWCVANAKNGVDQIPTPKTPLDRHVVAKIIRDLKYPHLLSDSLRKMEALASESEKNRKFLLESGVANSLISLIIACHDANKTAGLEESLRILNLIWPTTGEINLLTDENHGLIDSITWILNCGSDFSLRSKATLLTKKIFKTASASSKGRLGADFVTGMVRMLRENSSISTTKAALRVLIDLCQRGNNRFRMIEANVIFELIELGLGTPEKKITELTFRLLSQLCSCADGRAQFLSHAGGIALVTKRILRASAGTDDRAVHILSMLTKFAATNETLQEMLRVGAVSKLCMVLQADCSKFLKDKAREILRMHSNVWNNSPCIQVYLLTRYPTLQF</sequence>
<dbReference type="SUPFAM" id="SSF57850">
    <property type="entry name" value="RING/U-box"/>
    <property type="match status" value="1"/>
</dbReference>
<dbReference type="InterPro" id="IPR016024">
    <property type="entry name" value="ARM-type_fold"/>
</dbReference>
<keyword evidence="3 5" id="KW-0808">Transferase</keyword>